<sequence length="146" mass="16204">MKRIVMALLLLVAGCASEPRPPISEALRDLDAALARAIRVSSLTEIPKRTPGRWWCKLGEGQAFQLGFTAAARDPRATVVAVGELWRREGLTIQMDRTQHPNRPEVIVRGRLIEMSVHGFPERGTVWIAGNTACLDGEVPEPWRDV</sequence>
<dbReference type="EMBL" id="SZQA01000003">
    <property type="protein sequence ID" value="TKK90574.1"/>
    <property type="molecule type" value="Genomic_DNA"/>
</dbReference>
<dbReference type="OrthoDB" id="3539217at2"/>
<proteinExistence type="predicted"/>
<dbReference type="Proteomes" id="UP000308705">
    <property type="component" value="Unassembled WGS sequence"/>
</dbReference>
<name>A0A4U3MPA5_9ACTN</name>
<comment type="caution">
    <text evidence="1">The sequence shown here is derived from an EMBL/GenBank/DDBJ whole genome shotgun (WGS) entry which is preliminary data.</text>
</comment>
<accession>A0A4U3MPA5</accession>
<evidence type="ECO:0008006" key="3">
    <source>
        <dbReference type="Google" id="ProtNLM"/>
    </source>
</evidence>
<organism evidence="1 2">
    <name type="scientific">Herbidospora galbida</name>
    <dbReference type="NCBI Taxonomy" id="2575442"/>
    <lineage>
        <taxon>Bacteria</taxon>
        <taxon>Bacillati</taxon>
        <taxon>Actinomycetota</taxon>
        <taxon>Actinomycetes</taxon>
        <taxon>Streptosporangiales</taxon>
        <taxon>Streptosporangiaceae</taxon>
        <taxon>Herbidospora</taxon>
    </lineage>
</organism>
<dbReference type="RefSeq" id="WP_137246039.1">
    <property type="nucleotide sequence ID" value="NZ_SZQA01000003.1"/>
</dbReference>
<evidence type="ECO:0000313" key="1">
    <source>
        <dbReference type="EMBL" id="TKK90574.1"/>
    </source>
</evidence>
<dbReference type="PROSITE" id="PS51257">
    <property type="entry name" value="PROKAR_LIPOPROTEIN"/>
    <property type="match status" value="1"/>
</dbReference>
<reference evidence="1 2" key="1">
    <citation type="submission" date="2019-04" db="EMBL/GenBank/DDBJ databases">
        <title>Herbidospora sp. NEAU-GS14.nov., a novel actinomycete isolated from soil.</title>
        <authorList>
            <person name="Han L."/>
        </authorList>
    </citation>
    <scope>NUCLEOTIDE SEQUENCE [LARGE SCALE GENOMIC DNA]</scope>
    <source>
        <strain evidence="1 2">NEAU-GS14</strain>
    </source>
</reference>
<dbReference type="AlphaFoldDB" id="A0A4U3MPA5"/>
<protein>
    <recommendedName>
        <fullName evidence="3">Lipoprotein</fullName>
    </recommendedName>
</protein>
<keyword evidence="2" id="KW-1185">Reference proteome</keyword>
<evidence type="ECO:0000313" key="2">
    <source>
        <dbReference type="Proteomes" id="UP000308705"/>
    </source>
</evidence>
<gene>
    <name evidence="1" type="ORF">FDA94_06170</name>
</gene>